<dbReference type="GO" id="GO:0007009">
    <property type="term" value="P:plasma membrane organization"/>
    <property type="evidence" value="ECO:0007669"/>
    <property type="project" value="TreeGrafter"/>
</dbReference>
<dbReference type="SUPFAM" id="SSF49562">
    <property type="entry name" value="C2 domain (Calcium/lipid-binding domain, CaLB)"/>
    <property type="match status" value="1"/>
</dbReference>
<organism evidence="7 8">
    <name type="scientific">Candidula unifasciata</name>
    <dbReference type="NCBI Taxonomy" id="100452"/>
    <lineage>
        <taxon>Eukaryota</taxon>
        <taxon>Metazoa</taxon>
        <taxon>Spiralia</taxon>
        <taxon>Lophotrochozoa</taxon>
        <taxon>Mollusca</taxon>
        <taxon>Gastropoda</taxon>
        <taxon>Heterobranchia</taxon>
        <taxon>Euthyneura</taxon>
        <taxon>Panpulmonata</taxon>
        <taxon>Eupulmonata</taxon>
        <taxon>Stylommatophora</taxon>
        <taxon>Helicina</taxon>
        <taxon>Helicoidea</taxon>
        <taxon>Geomitridae</taxon>
        <taxon>Candidula</taxon>
    </lineage>
</organism>
<evidence type="ECO:0000256" key="4">
    <source>
        <dbReference type="ARBA" id="ARBA00022989"/>
    </source>
</evidence>
<keyword evidence="4" id="KW-1133">Transmembrane helix</keyword>
<dbReference type="Proteomes" id="UP000678393">
    <property type="component" value="Unassembled WGS sequence"/>
</dbReference>
<comment type="subcellular location">
    <subcellularLocation>
        <location evidence="1">Membrane</location>
        <topology evidence="1">Single-pass membrane protein</topology>
    </subcellularLocation>
</comment>
<protein>
    <recommendedName>
        <fullName evidence="6">C2 domain-containing protein</fullName>
    </recommendedName>
</protein>
<dbReference type="GO" id="GO:0016020">
    <property type="term" value="C:membrane"/>
    <property type="evidence" value="ECO:0007669"/>
    <property type="project" value="UniProtKB-SubCell"/>
</dbReference>
<feature type="domain" description="C2" evidence="6">
    <location>
        <begin position="3"/>
        <end position="32"/>
    </location>
</feature>
<dbReference type="InterPro" id="IPR000008">
    <property type="entry name" value="C2_dom"/>
</dbReference>
<dbReference type="PANTHER" id="PTHR12546">
    <property type="entry name" value="FER-1-LIKE"/>
    <property type="match status" value="1"/>
</dbReference>
<name>A0A8S3Z6S1_9EUPU</name>
<evidence type="ECO:0000256" key="1">
    <source>
        <dbReference type="ARBA" id="ARBA00004167"/>
    </source>
</evidence>
<proteinExistence type="predicted"/>
<dbReference type="Gene3D" id="2.60.40.150">
    <property type="entry name" value="C2 domain"/>
    <property type="match status" value="1"/>
</dbReference>
<dbReference type="InterPro" id="IPR035892">
    <property type="entry name" value="C2_domain_sf"/>
</dbReference>
<evidence type="ECO:0000256" key="5">
    <source>
        <dbReference type="ARBA" id="ARBA00023136"/>
    </source>
</evidence>
<keyword evidence="5" id="KW-0472">Membrane</keyword>
<keyword evidence="8" id="KW-1185">Reference proteome</keyword>
<reference evidence="7" key="1">
    <citation type="submission" date="2021-04" db="EMBL/GenBank/DDBJ databases">
        <authorList>
            <consortium name="Molecular Ecology Group"/>
        </authorList>
    </citation>
    <scope>NUCLEOTIDE SEQUENCE</scope>
</reference>
<dbReference type="Pfam" id="PF00168">
    <property type="entry name" value="C2"/>
    <property type="match status" value="1"/>
</dbReference>
<gene>
    <name evidence="7" type="ORF">CUNI_LOCUS10775</name>
</gene>
<accession>A0A8S3Z6S1</accession>
<dbReference type="OrthoDB" id="6268071at2759"/>
<evidence type="ECO:0000256" key="3">
    <source>
        <dbReference type="ARBA" id="ARBA00022737"/>
    </source>
</evidence>
<dbReference type="InterPro" id="IPR037721">
    <property type="entry name" value="Ferlin"/>
</dbReference>
<sequence>MDSLLIVQVFDWDLIGVDDLIGETKIDLENRYYSRHRGTCGLAQKYEFVASLRYKKKKTNRNAGYCFCGKCLPV</sequence>
<dbReference type="PANTHER" id="PTHR12546:SF60">
    <property type="entry name" value="MISFIRE, ISOFORM F"/>
    <property type="match status" value="1"/>
</dbReference>
<evidence type="ECO:0000259" key="6">
    <source>
        <dbReference type="Pfam" id="PF00168"/>
    </source>
</evidence>
<dbReference type="EMBL" id="CAJHNH020001990">
    <property type="protein sequence ID" value="CAG5125217.1"/>
    <property type="molecule type" value="Genomic_DNA"/>
</dbReference>
<keyword evidence="3" id="KW-0677">Repeat</keyword>
<keyword evidence="2" id="KW-0812">Transmembrane</keyword>
<comment type="caution">
    <text evidence="7">The sequence shown here is derived from an EMBL/GenBank/DDBJ whole genome shotgun (WGS) entry which is preliminary data.</text>
</comment>
<evidence type="ECO:0000256" key="2">
    <source>
        <dbReference type="ARBA" id="ARBA00022692"/>
    </source>
</evidence>
<dbReference type="AlphaFoldDB" id="A0A8S3Z6S1"/>
<evidence type="ECO:0000313" key="8">
    <source>
        <dbReference type="Proteomes" id="UP000678393"/>
    </source>
</evidence>
<evidence type="ECO:0000313" key="7">
    <source>
        <dbReference type="EMBL" id="CAG5125217.1"/>
    </source>
</evidence>